<dbReference type="Gene3D" id="3.90.550.10">
    <property type="entry name" value="Spore Coat Polysaccharide Biosynthesis Protein SpsA, Chain A"/>
    <property type="match status" value="1"/>
</dbReference>
<accession>A0ABW5XMB7</accession>
<gene>
    <name evidence="1" type="ORF">ACFSYC_06285</name>
</gene>
<evidence type="ECO:0000313" key="1">
    <source>
        <dbReference type="EMBL" id="MFD2864293.1"/>
    </source>
</evidence>
<protein>
    <submittedName>
        <fullName evidence="1">Glycosyl transferase</fullName>
    </submittedName>
</protein>
<dbReference type="SUPFAM" id="SSF53448">
    <property type="entry name" value="Nucleotide-diphospho-sugar transferases"/>
    <property type="match status" value="1"/>
</dbReference>
<dbReference type="GO" id="GO:0016740">
    <property type="term" value="F:transferase activity"/>
    <property type="evidence" value="ECO:0007669"/>
    <property type="project" value="UniProtKB-KW"/>
</dbReference>
<dbReference type="Proteomes" id="UP001597601">
    <property type="component" value="Unassembled WGS sequence"/>
</dbReference>
<organism evidence="1 2">
    <name type="scientific">Mucilaginibacter antarcticus</name>
    <dbReference type="NCBI Taxonomy" id="1855725"/>
    <lineage>
        <taxon>Bacteria</taxon>
        <taxon>Pseudomonadati</taxon>
        <taxon>Bacteroidota</taxon>
        <taxon>Sphingobacteriia</taxon>
        <taxon>Sphingobacteriales</taxon>
        <taxon>Sphingobacteriaceae</taxon>
        <taxon>Mucilaginibacter</taxon>
    </lineage>
</organism>
<keyword evidence="2" id="KW-1185">Reference proteome</keyword>
<name>A0ABW5XMB7_9SPHI</name>
<keyword evidence="1" id="KW-0808">Transferase</keyword>
<dbReference type="RefSeq" id="WP_377124675.1">
    <property type="nucleotide sequence ID" value="NZ_JBHUON010000005.1"/>
</dbReference>
<proteinExistence type="predicted"/>
<evidence type="ECO:0000313" key="2">
    <source>
        <dbReference type="Proteomes" id="UP001597601"/>
    </source>
</evidence>
<sequence>MLNFCTLFNVNYLAKGLALHRSLLANCSDFHLYIFAFDDETHRILSENTLAYTTIVALADFENAKLLSVKSDRSVGEYCWTSTPFTIKYCLDTYGLDHCTYLDADLQFYSNPKVLIDEMGDNSVLITPHNYHPKYDASAIAGIYCVQFLTIKNTTAGLKVLNWWAQACIKWCYARYEDGKMGDQKYLDSWPYMFDGVHICHDVGAGLAPWNLLNYEYTLAPHPEAHTILVDKDPLIFFHFHDLQYLSNDSWYIGGYDVPDFVSKLIYQPYIKTLLGLNTQLQTQYPGIDTLRTINIKAVRDFDLKFKIGSYVMDVKKSSREFITDVLYLNRIKHYKNYIRVK</sequence>
<comment type="caution">
    <text evidence="1">The sequence shown here is derived from an EMBL/GenBank/DDBJ whole genome shotgun (WGS) entry which is preliminary data.</text>
</comment>
<reference evidence="2" key="1">
    <citation type="journal article" date="2019" name="Int. J. Syst. Evol. Microbiol.">
        <title>The Global Catalogue of Microorganisms (GCM) 10K type strain sequencing project: providing services to taxonomists for standard genome sequencing and annotation.</title>
        <authorList>
            <consortium name="The Broad Institute Genomics Platform"/>
            <consortium name="The Broad Institute Genome Sequencing Center for Infectious Disease"/>
            <person name="Wu L."/>
            <person name="Ma J."/>
        </authorList>
    </citation>
    <scope>NUCLEOTIDE SEQUENCE [LARGE SCALE GENOMIC DNA]</scope>
    <source>
        <strain evidence="2">KCTC 52232</strain>
    </source>
</reference>
<dbReference type="InterPro" id="IPR029044">
    <property type="entry name" value="Nucleotide-diphossugar_trans"/>
</dbReference>
<dbReference type="EMBL" id="JBHUON010000005">
    <property type="protein sequence ID" value="MFD2864293.1"/>
    <property type="molecule type" value="Genomic_DNA"/>
</dbReference>